<dbReference type="AlphaFoldDB" id="A0AAN9R560"/>
<name>A0AAN9R560_CANGL</name>
<protein>
    <submittedName>
        <fullName evidence="1">Uncharacterized protein</fullName>
    </submittedName>
</protein>
<evidence type="ECO:0000313" key="1">
    <source>
        <dbReference type="EMBL" id="KAK7359376.1"/>
    </source>
</evidence>
<reference evidence="1 2" key="1">
    <citation type="submission" date="2024-01" db="EMBL/GenBank/DDBJ databases">
        <title>The genomes of 5 underutilized Papilionoideae crops provide insights into root nodulation and disease resistanc.</title>
        <authorList>
            <person name="Jiang F."/>
        </authorList>
    </citation>
    <scope>NUCLEOTIDE SEQUENCE [LARGE SCALE GENOMIC DNA]</scope>
    <source>
        <strain evidence="1">LVBAO_FW01</strain>
        <tissue evidence="1">Leaves</tissue>
    </source>
</reference>
<evidence type="ECO:0000313" key="2">
    <source>
        <dbReference type="Proteomes" id="UP001367508"/>
    </source>
</evidence>
<comment type="caution">
    <text evidence="1">The sequence shown here is derived from an EMBL/GenBank/DDBJ whole genome shotgun (WGS) entry which is preliminary data.</text>
</comment>
<gene>
    <name evidence="1" type="ORF">VNO77_01334</name>
</gene>
<keyword evidence="2" id="KW-1185">Reference proteome</keyword>
<proteinExistence type="predicted"/>
<organism evidence="1 2">
    <name type="scientific">Canavalia gladiata</name>
    <name type="common">Sword bean</name>
    <name type="synonym">Dolichos gladiatus</name>
    <dbReference type="NCBI Taxonomy" id="3824"/>
    <lineage>
        <taxon>Eukaryota</taxon>
        <taxon>Viridiplantae</taxon>
        <taxon>Streptophyta</taxon>
        <taxon>Embryophyta</taxon>
        <taxon>Tracheophyta</taxon>
        <taxon>Spermatophyta</taxon>
        <taxon>Magnoliopsida</taxon>
        <taxon>eudicotyledons</taxon>
        <taxon>Gunneridae</taxon>
        <taxon>Pentapetalae</taxon>
        <taxon>rosids</taxon>
        <taxon>fabids</taxon>
        <taxon>Fabales</taxon>
        <taxon>Fabaceae</taxon>
        <taxon>Papilionoideae</taxon>
        <taxon>50 kb inversion clade</taxon>
        <taxon>NPAAA clade</taxon>
        <taxon>indigoferoid/millettioid clade</taxon>
        <taxon>Phaseoleae</taxon>
        <taxon>Canavalia</taxon>
    </lineage>
</organism>
<dbReference type="EMBL" id="JAYMYQ010000001">
    <property type="protein sequence ID" value="KAK7359376.1"/>
    <property type="molecule type" value="Genomic_DNA"/>
</dbReference>
<dbReference type="Proteomes" id="UP001367508">
    <property type="component" value="Unassembled WGS sequence"/>
</dbReference>
<sequence length="112" mass="12616">MGNLLRTLTYQPPNCERVLWPVADVSCCHLSKEYAMFVLGDVDNLNVTKLKDLPSSYHLRCKLFPPSDARHLSKYATWNHSLTMLSKLSNATSSNLLLLINGSLSPFPSFFL</sequence>
<accession>A0AAN9R560</accession>